<keyword evidence="2" id="KW-0813">Transport</keyword>
<dbReference type="RefSeq" id="XP_026734253.1">
    <property type="nucleotide sequence ID" value="XM_026878452.1"/>
</dbReference>
<evidence type="ECO:0000256" key="7">
    <source>
        <dbReference type="SAM" id="Phobius"/>
    </source>
</evidence>
<feature type="region of interest" description="Disordered" evidence="6">
    <location>
        <begin position="130"/>
        <end position="156"/>
    </location>
</feature>
<sequence length="897" mass="100882">MSTTTNGIINESYENTEDERGKQKPKEVEEVITVIPIEDGNVTPNVKLKFKGNSFSSITEKKLKREWKRRSFQEDESKRFKEDVLSSEELSKSQYSLVSTDLTDGAVQLWFGLPDEVKYDPALSQFRHHYEKEHGGQRSKIKRDPGSIDPSRRLPCVNSAPHLNNNTVIKKEEVSFLNGKDSCSGGGEKQEKLIEDELPPPKKKSKAAQASHCVKLTILVMCWIFFTVIFLMYNEKETIVRHSSVAPGEVKSYAINSELEDLSILLKFTGPFVSEQNEKKINDTTDMPKMKVWIERWAVKNSDKGAQQQAGLTLQSSDTWSIILDPEDRIDFTQGETRSTILTLESTEPRRRASESNHTMFAIRMMTNANTTTPFTFTYTVDPLQLKEGVIYACILLCALYVLIIFEAINRTMAAVLVSTTSIAVLALVGERPSLPELISWLDVETLLLLFSMMVLVAIIAETGLFDYLAVFTFEVTKGKIWPLITLLSVITAFISTFLDNVTTVLLMTPVTIRLCEVMDLDPIPVLMSMVLFSNIGGTMTPVGDPPNVIIASNKQVVQSGVNFTNFTLHMSFGILVVCVQTYFQLRYIFRDPKKLRLNEPRDIKDLRHQISIWRRAADSLPYLSKDEIIVKERLERKIRKLNVKLEALIKESKTRACPKACFQSMLSEMKGKYMIKDKVLLVKCSVAIIFVVLVFFLHSIPEFNRVSLGWTALLGALLLLVLADREDLEPILHRIEWSTLLFFAALFVLMESLSKLGLIEFIGGITEGLIMQVDESARLAVAILLMLWVSGITSAFVDNIPLTTMMVRIVTSLGNNPTLNLPMTPLIWALSFGACLGGNGTLIGASANVVCAGVAEQHGYKFTFMQFFKIGFPVMIGHLIVASFYLLLCHCLLEWH</sequence>
<reference evidence="10" key="1">
    <citation type="submission" date="2025-08" db="UniProtKB">
        <authorList>
            <consortium name="RefSeq"/>
        </authorList>
    </citation>
    <scope>IDENTIFICATION</scope>
</reference>
<dbReference type="Pfam" id="PF03600">
    <property type="entry name" value="CitMHS"/>
    <property type="match status" value="1"/>
</dbReference>
<protein>
    <submittedName>
        <fullName evidence="10">P protein-like isoform X1</fullName>
    </submittedName>
</protein>
<keyword evidence="5 7" id="KW-0472">Membrane</keyword>
<evidence type="ECO:0000313" key="9">
    <source>
        <dbReference type="Proteomes" id="UP000322000"/>
    </source>
</evidence>
<feature type="transmembrane region" description="Helical" evidence="7">
    <location>
        <begin position="827"/>
        <end position="851"/>
    </location>
</feature>
<feature type="transmembrane region" description="Helical" evidence="7">
    <location>
        <begin position="481"/>
        <end position="499"/>
    </location>
</feature>
<feature type="transmembrane region" description="Helical" evidence="7">
    <location>
        <begin position="413"/>
        <end position="429"/>
    </location>
</feature>
<feature type="transmembrane region" description="Helical" evidence="7">
    <location>
        <begin position="449"/>
        <end position="469"/>
    </location>
</feature>
<dbReference type="GO" id="GO:0055085">
    <property type="term" value="P:transmembrane transport"/>
    <property type="evidence" value="ECO:0007669"/>
    <property type="project" value="InterPro"/>
</dbReference>
<accession>A0A7E5W0W0</accession>
<dbReference type="FunCoup" id="A0A7E5W0W0">
    <property type="interactions" value="2"/>
</dbReference>
<dbReference type="OrthoDB" id="442352at2759"/>
<evidence type="ECO:0000256" key="3">
    <source>
        <dbReference type="ARBA" id="ARBA00022692"/>
    </source>
</evidence>
<feature type="region of interest" description="Disordered" evidence="6">
    <location>
        <begin position="1"/>
        <end position="27"/>
    </location>
</feature>
<evidence type="ECO:0000256" key="6">
    <source>
        <dbReference type="SAM" id="MobiDB-lite"/>
    </source>
</evidence>
<dbReference type="AlphaFoldDB" id="A0A7E5W0W0"/>
<comment type="subcellular location">
    <subcellularLocation>
        <location evidence="1">Membrane</location>
        <topology evidence="1">Multi-pass membrane protein</topology>
    </subcellularLocation>
</comment>
<feature type="domain" description="Citrate transporter-like" evidence="8">
    <location>
        <begin position="401"/>
        <end position="834"/>
    </location>
</feature>
<evidence type="ECO:0000256" key="1">
    <source>
        <dbReference type="ARBA" id="ARBA00004141"/>
    </source>
</evidence>
<feature type="compositionally biased region" description="Polar residues" evidence="6">
    <location>
        <begin position="1"/>
        <end position="13"/>
    </location>
</feature>
<feature type="compositionally biased region" description="Basic and acidic residues" evidence="6">
    <location>
        <begin position="130"/>
        <end position="152"/>
    </location>
</feature>
<feature type="transmembrane region" description="Helical" evidence="7">
    <location>
        <begin position="736"/>
        <end position="760"/>
    </location>
</feature>
<feature type="transmembrane region" description="Helical" evidence="7">
    <location>
        <begin position="680"/>
        <end position="701"/>
    </location>
</feature>
<evidence type="ECO:0000256" key="5">
    <source>
        <dbReference type="ARBA" id="ARBA00023136"/>
    </source>
</evidence>
<dbReference type="InterPro" id="IPR004680">
    <property type="entry name" value="Cit_transptr-like_dom"/>
</dbReference>
<feature type="compositionally biased region" description="Basic and acidic residues" evidence="6">
    <location>
        <begin position="18"/>
        <end position="27"/>
    </location>
</feature>
<keyword evidence="4 7" id="KW-1133">Transmembrane helix</keyword>
<feature type="transmembrane region" description="Helical" evidence="7">
    <location>
        <begin position="567"/>
        <end position="590"/>
    </location>
</feature>
<dbReference type="CDD" id="cd01116">
    <property type="entry name" value="P_permease"/>
    <property type="match status" value="1"/>
</dbReference>
<evidence type="ECO:0000259" key="8">
    <source>
        <dbReference type="Pfam" id="PF03600"/>
    </source>
</evidence>
<feature type="transmembrane region" description="Helical" evidence="7">
    <location>
        <begin position="707"/>
        <end position="724"/>
    </location>
</feature>
<name>A0A7E5W0W0_TRINI</name>
<organism evidence="9 10">
    <name type="scientific">Trichoplusia ni</name>
    <name type="common">Cabbage looper</name>
    <dbReference type="NCBI Taxonomy" id="7111"/>
    <lineage>
        <taxon>Eukaryota</taxon>
        <taxon>Metazoa</taxon>
        <taxon>Ecdysozoa</taxon>
        <taxon>Arthropoda</taxon>
        <taxon>Hexapoda</taxon>
        <taxon>Insecta</taxon>
        <taxon>Pterygota</taxon>
        <taxon>Neoptera</taxon>
        <taxon>Endopterygota</taxon>
        <taxon>Lepidoptera</taxon>
        <taxon>Glossata</taxon>
        <taxon>Ditrysia</taxon>
        <taxon>Noctuoidea</taxon>
        <taxon>Noctuidae</taxon>
        <taxon>Plusiinae</taxon>
        <taxon>Trichoplusia</taxon>
    </lineage>
</organism>
<dbReference type="Proteomes" id="UP000322000">
    <property type="component" value="Chromosome 11"/>
</dbReference>
<evidence type="ECO:0000256" key="2">
    <source>
        <dbReference type="ARBA" id="ARBA00022448"/>
    </source>
</evidence>
<keyword evidence="9" id="KW-1185">Reference proteome</keyword>
<dbReference type="PANTHER" id="PTHR43568:SF1">
    <property type="entry name" value="P PROTEIN"/>
    <property type="match status" value="1"/>
</dbReference>
<dbReference type="InterPro" id="IPR051475">
    <property type="entry name" value="Diverse_Ion_Transporter"/>
</dbReference>
<feature type="transmembrane region" description="Helical" evidence="7">
    <location>
        <begin position="780"/>
        <end position="798"/>
    </location>
</feature>
<dbReference type="GO" id="GO:0016020">
    <property type="term" value="C:membrane"/>
    <property type="evidence" value="ECO:0007669"/>
    <property type="project" value="UniProtKB-SubCell"/>
</dbReference>
<evidence type="ECO:0000313" key="10">
    <source>
        <dbReference type="RefSeq" id="XP_026734253.1"/>
    </source>
</evidence>
<evidence type="ECO:0000256" key="4">
    <source>
        <dbReference type="ARBA" id="ARBA00022989"/>
    </source>
</evidence>
<dbReference type="InParanoid" id="A0A7E5W0W0"/>
<keyword evidence="3 7" id="KW-0812">Transmembrane</keyword>
<feature type="transmembrane region" description="Helical" evidence="7">
    <location>
        <begin position="871"/>
        <end position="894"/>
    </location>
</feature>
<feature type="transmembrane region" description="Helical" evidence="7">
    <location>
        <begin position="213"/>
        <end position="233"/>
    </location>
</feature>
<dbReference type="GeneID" id="113498458"/>
<dbReference type="KEGG" id="tnl:113498458"/>
<feature type="transmembrane region" description="Helical" evidence="7">
    <location>
        <begin position="389"/>
        <end position="406"/>
    </location>
</feature>
<gene>
    <name evidence="10" type="primary">LOC113498458</name>
</gene>
<dbReference type="PANTHER" id="PTHR43568">
    <property type="entry name" value="P PROTEIN"/>
    <property type="match status" value="1"/>
</dbReference>
<proteinExistence type="predicted"/>